<feature type="signal peptide" evidence="1">
    <location>
        <begin position="1"/>
        <end position="18"/>
    </location>
</feature>
<name>A0A2W5SRC0_9BACT</name>
<accession>A0A2W5SRC0</accession>
<dbReference type="Proteomes" id="UP000249061">
    <property type="component" value="Unassembled WGS sequence"/>
</dbReference>
<dbReference type="EMBL" id="QFQP01000046">
    <property type="protein sequence ID" value="PZR05280.1"/>
    <property type="molecule type" value="Genomic_DNA"/>
</dbReference>
<sequence>MKRLVATVLCLTSLVAFAEEDGKKPAQFEESGQSWSVIGARTVAPGANLFTAEAGYPGISVAYQRGIISGLNLGGRVGFMYGLDGLVREVVPGLKVQALLKFRFYDAGRISLGVTFEPGFFIGDSYLQGTRGGLSLPIGFRLGIAASSALAIGIQIEVPMWVEFGRFGGFNAPILSGGGAEYFLTSNLTLFAKVRVGPIIRTGRATEAGFDASVGVGYRF</sequence>
<protein>
    <recommendedName>
        <fullName evidence="4">Outer membrane protein beta-barrel domain-containing protein</fullName>
    </recommendedName>
</protein>
<evidence type="ECO:0000313" key="2">
    <source>
        <dbReference type="EMBL" id="PZR05280.1"/>
    </source>
</evidence>
<evidence type="ECO:0008006" key="4">
    <source>
        <dbReference type="Google" id="ProtNLM"/>
    </source>
</evidence>
<evidence type="ECO:0000313" key="3">
    <source>
        <dbReference type="Proteomes" id="UP000249061"/>
    </source>
</evidence>
<keyword evidence="1" id="KW-0732">Signal</keyword>
<organism evidence="2 3">
    <name type="scientific">Archangium gephyra</name>
    <dbReference type="NCBI Taxonomy" id="48"/>
    <lineage>
        <taxon>Bacteria</taxon>
        <taxon>Pseudomonadati</taxon>
        <taxon>Myxococcota</taxon>
        <taxon>Myxococcia</taxon>
        <taxon>Myxococcales</taxon>
        <taxon>Cystobacterineae</taxon>
        <taxon>Archangiaceae</taxon>
        <taxon>Archangium</taxon>
    </lineage>
</organism>
<evidence type="ECO:0000256" key="1">
    <source>
        <dbReference type="SAM" id="SignalP"/>
    </source>
</evidence>
<dbReference type="AlphaFoldDB" id="A0A2W5SRC0"/>
<gene>
    <name evidence="2" type="ORF">DI536_32685</name>
</gene>
<feature type="chain" id="PRO_5016093070" description="Outer membrane protein beta-barrel domain-containing protein" evidence="1">
    <location>
        <begin position="19"/>
        <end position="220"/>
    </location>
</feature>
<reference evidence="2 3" key="1">
    <citation type="submission" date="2017-08" db="EMBL/GenBank/DDBJ databases">
        <title>Infants hospitalized years apart are colonized by the same room-sourced microbial strains.</title>
        <authorList>
            <person name="Brooks B."/>
            <person name="Olm M.R."/>
            <person name="Firek B.A."/>
            <person name="Baker R."/>
            <person name="Thomas B.C."/>
            <person name="Morowitz M.J."/>
            <person name="Banfield J.F."/>
        </authorList>
    </citation>
    <scope>NUCLEOTIDE SEQUENCE [LARGE SCALE GENOMIC DNA]</scope>
    <source>
        <strain evidence="2">S2_003_000_R2_14</strain>
    </source>
</reference>
<proteinExistence type="predicted"/>
<comment type="caution">
    <text evidence="2">The sequence shown here is derived from an EMBL/GenBank/DDBJ whole genome shotgun (WGS) entry which is preliminary data.</text>
</comment>